<dbReference type="Gene3D" id="3.60.21.10">
    <property type="match status" value="1"/>
</dbReference>
<keyword evidence="6" id="KW-1185">Reference proteome</keyword>
<keyword evidence="1" id="KW-0479">Metal-binding</keyword>
<keyword evidence="3" id="KW-1133">Transmembrane helix</keyword>
<evidence type="ECO:0000259" key="4">
    <source>
        <dbReference type="Pfam" id="PF00149"/>
    </source>
</evidence>
<evidence type="ECO:0000256" key="2">
    <source>
        <dbReference type="ARBA" id="ARBA00022801"/>
    </source>
</evidence>
<dbReference type="InterPro" id="IPR029052">
    <property type="entry name" value="Metallo-depent_PP-like"/>
</dbReference>
<evidence type="ECO:0000313" key="6">
    <source>
        <dbReference type="Proteomes" id="UP001347146"/>
    </source>
</evidence>
<keyword evidence="2" id="KW-0378">Hydrolase</keyword>
<proteinExistence type="predicted"/>
<dbReference type="Pfam" id="PF00149">
    <property type="entry name" value="Metallophos"/>
    <property type="match status" value="1"/>
</dbReference>
<dbReference type="SUPFAM" id="SSF56300">
    <property type="entry name" value="Metallo-dependent phosphatases"/>
    <property type="match status" value="1"/>
</dbReference>
<reference evidence="5 6" key="1">
    <citation type="submission" date="2024-01" db="EMBL/GenBank/DDBJ databases">
        <title>Draft genome sequence of Gordonia sp. LSe1-13.</title>
        <authorList>
            <person name="Suphannarot A."/>
            <person name="Mingma R."/>
        </authorList>
    </citation>
    <scope>NUCLEOTIDE SEQUENCE [LARGE SCALE GENOMIC DNA]</scope>
    <source>
        <strain evidence="5 6">LSe1-13</strain>
    </source>
</reference>
<dbReference type="InterPro" id="IPR004843">
    <property type="entry name" value="Calcineurin-like_PHP"/>
</dbReference>
<feature type="transmembrane region" description="Helical" evidence="3">
    <location>
        <begin position="64"/>
        <end position="91"/>
    </location>
</feature>
<evidence type="ECO:0000256" key="3">
    <source>
        <dbReference type="SAM" id="Phobius"/>
    </source>
</evidence>
<comment type="caution">
    <text evidence="5">The sequence shown here is derived from an EMBL/GenBank/DDBJ whole genome shotgun (WGS) entry which is preliminary data.</text>
</comment>
<evidence type="ECO:0000313" key="5">
    <source>
        <dbReference type="EMBL" id="MEE3853111.1"/>
    </source>
</evidence>
<evidence type="ECO:0000256" key="1">
    <source>
        <dbReference type="ARBA" id="ARBA00022723"/>
    </source>
</evidence>
<dbReference type="PANTHER" id="PTHR31302">
    <property type="entry name" value="TRANSMEMBRANE PROTEIN WITH METALLOPHOSPHOESTERASE DOMAIN-RELATED"/>
    <property type="match status" value="1"/>
</dbReference>
<dbReference type="RefSeq" id="WP_330436017.1">
    <property type="nucleotide sequence ID" value="NZ_JAZDUF010000008.1"/>
</dbReference>
<gene>
    <name evidence="5" type="ORF">VZC37_22430</name>
</gene>
<feature type="transmembrane region" description="Helical" evidence="3">
    <location>
        <begin position="112"/>
        <end position="133"/>
    </location>
</feature>
<keyword evidence="3" id="KW-0812">Transmembrane</keyword>
<accession>A0ABU7MKG7</accession>
<dbReference type="EMBL" id="JAZDUF010000008">
    <property type="protein sequence ID" value="MEE3853111.1"/>
    <property type="molecule type" value="Genomic_DNA"/>
</dbReference>
<dbReference type="CDD" id="cd07385">
    <property type="entry name" value="MPP_YkuE_C"/>
    <property type="match status" value="1"/>
</dbReference>
<sequence length="381" mass="40958">MLLFAALFLALITFWLHRRLVRATALPRPWSVVADVALVVLWALAVIGVGTGRLLDPAWFRIPAFVGLTWMGALLYLVLGLAVVGIVSFVVRMLRRIRHTAGEDAARRHLKVLRVATAGVVVVALATTAYGVVEAARPQVVQQEVELAGLPAGFDDVRVALISDLHVGPAHSAEFTQHVVDLVNEQRPDLIVIAGDVTDGTIDLVGADIAPLAELTAPLGVFGVSGNHEFYSDDGGAWLDEWEKVGVRTLRNERVTLERNGAAIELAGIHDYTAPEPYEPDLPATLAGLDPEQFVLLLAHEPLQAEEASDLGVAMQVSGHTHGGQMWPIQYLVPLQQPSLEGLDQIGDTTLYTTRGAGAWGPPVRVGAPPEITMLTLRSAQ</sequence>
<keyword evidence="3" id="KW-0472">Membrane</keyword>
<protein>
    <submittedName>
        <fullName evidence="5">Metallophosphoesterase</fullName>
    </submittedName>
</protein>
<dbReference type="Proteomes" id="UP001347146">
    <property type="component" value="Unassembled WGS sequence"/>
</dbReference>
<organism evidence="5 6">
    <name type="scientific">Gordonia sesuvii</name>
    <dbReference type="NCBI Taxonomy" id="3116777"/>
    <lineage>
        <taxon>Bacteria</taxon>
        <taxon>Bacillati</taxon>
        <taxon>Actinomycetota</taxon>
        <taxon>Actinomycetes</taxon>
        <taxon>Mycobacteriales</taxon>
        <taxon>Gordoniaceae</taxon>
        <taxon>Gordonia</taxon>
    </lineage>
</organism>
<name>A0ABU7MKG7_9ACTN</name>
<feature type="domain" description="Calcineurin-like phosphoesterase" evidence="4">
    <location>
        <begin position="158"/>
        <end position="323"/>
    </location>
</feature>
<dbReference type="InterPro" id="IPR051158">
    <property type="entry name" value="Metallophosphoesterase_sf"/>
</dbReference>
<dbReference type="PANTHER" id="PTHR31302:SF31">
    <property type="entry name" value="PHOSPHODIESTERASE YAEI"/>
    <property type="match status" value="1"/>
</dbReference>